<dbReference type="InterPro" id="IPR011006">
    <property type="entry name" value="CheY-like_superfamily"/>
</dbReference>
<feature type="modified residue" description="4-aspartylphosphate" evidence="5">
    <location>
        <position position="52"/>
    </location>
</feature>
<dbReference type="Pfam" id="PF00027">
    <property type="entry name" value="cNMP_binding"/>
    <property type="match status" value="1"/>
</dbReference>
<dbReference type="STRING" id="1492898.SY85_02710"/>
<feature type="domain" description="Response regulatory" evidence="7">
    <location>
        <begin position="3"/>
        <end position="119"/>
    </location>
</feature>
<dbReference type="PROSITE" id="PS51063">
    <property type="entry name" value="HTH_CRP_2"/>
    <property type="match status" value="1"/>
</dbReference>
<dbReference type="PANTHER" id="PTHR43547:SF2">
    <property type="entry name" value="HYBRID SIGNAL TRANSDUCTION HISTIDINE KINASE C"/>
    <property type="match status" value="1"/>
</dbReference>
<dbReference type="SUPFAM" id="SSF51206">
    <property type="entry name" value="cAMP-binding domain-like"/>
    <property type="match status" value="1"/>
</dbReference>
<evidence type="ECO:0000256" key="3">
    <source>
        <dbReference type="ARBA" id="ARBA00023125"/>
    </source>
</evidence>
<dbReference type="RefSeq" id="WP_066401691.1">
    <property type="nucleotide sequence ID" value="NZ_CP011390.1"/>
</dbReference>
<dbReference type="OrthoDB" id="9127033at2"/>
<dbReference type="InterPro" id="IPR012318">
    <property type="entry name" value="HTH_CRP"/>
</dbReference>
<keyword evidence="10" id="KW-1185">Reference proteome</keyword>
<protein>
    <submittedName>
        <fullName evidence="9">Transcriptional regulator</fullName>
    </submittedName>
</protein>
<dbReference type="InterPro" id="IPR036390">
    <property type="entry name" value="WH_DNA-bd_sf"/>
</dbReference>
<dbReference type="GO" id="GO:0000155">
    <property type="term" value="F:phosphorelay sensor kinase activity"/>
    <property type="evidence" value="ECO:0007669"/>
    <property type="project" value="TreeGrafter"/>
</dbReference>
<evidence type="ECO:0000259" key="6">
    <source>
        <dbReference type="PROSITE" id="PS50042"/>
    </source>
</evidence>
<dbReference type="KEGG" id="fla:SY85_02710"/>
<dbReference type="GO" id="GO:0003677">
    <property type="term" value="F:DNA binding"/>
    <property type="evidence" value="ECO:0007669"/>
    <property type="project" value="UniProtKB-KW"/>
</dbReference>
<keyword evidence="2" id="KW-0805">Transcription regulation</keyword>
<keyword evidence="4" id="KW-0804">Transcription</keyword>
<dbReference type="SMART" id="SM00419">
    <property type="entry name" value="HTH_CRP"/>
    <property type="match status" value="1"/>
</dbReference>
<evidence type="ECO:0000313" key="10">
    <source>
        <dbReference type="Proteomes" id="UP000077177"/>
    </source>
</evidence>
<dbReference type="PROSITE" id="PS50110">
    <property type="entry name" value="RESPONSE_REGULATORY"/>
    <property type="match status" value="1"/>
</dbReference>
<dbReference type="PATRIC" id="fig|1492898.3.peg.592"/>
<gene>
    <name evidence="9" type="ORF">SY85_02710</name>
</gene>
<dbReference type="SMART" id="SM00448">
    <property type="entry name" value="REC"/>
    <property type="match status" value="1"/>
</dbReference>
<dbReference type="Proteomes" id="UP000077177">
    <property type="component" value="Chromosome"/>
</dbReference>
<dbReference type="InterPro" id="IPR000595">
    <property type="entry name" value="cNMP-bd_dom"/>
</dbReference>
<dbReference type="EMBL" id="CP011390">
    <property type="protein sequence ID" value="ANE49575.1"/>
    <property type="molecule type" value="Genomic_DNA"/>
</dbReference>
<keyword evidence="3" id="KW-0238">DNA-binding</keyword>
<dbReference type="InterPro" id="IPR036388">
    <property type="entry name" value="WH-like_DNA-bd_sf"/>
</dbReference>
<dbReference type="Gene3D" id="3.40.50.2300">
    <property type="match status" value="1"/>
</dbReference>
<dbReference type="Pfam" id="PF00072">
    <property type="entry name" value="Response_reg"/>
    <property type="match status" value="1"/>
</dbReference>
<evidence type="ECO:0000259" key="8">
    <source>
        <dbReference type="PROSITE" id="PS51063"/>
    </source>
</evidence>
<dbReference type="InterPro" id="IPR001789">
    <property type="entry name" value="Sig_transdc_resp-reg_receiver"/>
</dbReference>
<proteinExistence type="predicted"/>
<reference evidence="9 10" key="2">
    <citation type="journal article" date="2016" name="Int. J. Syst. Evol. Microbiol.">
        <title>Flavisolibacter tropicus sp. nov., isolated from tropical soil.</title>
        <authorList>
            <person name="Lee J.J."/>
            <person name="Kang M.S."/>
            <person name="Kim G.S."/>
            <person name="Lee C.S."/>
            <person name="Lim S."/>
            <person name="Lee J."/>
            <person name="Roh S.H."/>
            <person name="Kang H."/>
            <person name="Ha J.M."/>
            <person name="Bae S."/>
            <person name="Jung H.Y."/>
            <person name="Kim M.K."/>
        </authorList>
    </citation>
    <scope>NUCLEOTIDE SEQUENCE [LARGE SCALE GENOMIC DNA]</scope>
    <source>
        <strain evidence="9 10">LCS9</strain>
    </source>
</reference>
<evidence type="ECO:0000256" key="2">
    <source>
        <dbReference type="ARBA" id="ARBA00023015"/>
    </source>
</evidence>
<keyword evidence="1 5" id="KW-0597">Phosphoprotein</keyword>
<dbReference type="PANTHER" id="PTHR43547">
    <property type="entry name" value="TWO-COMPONENT HISTIDINE KINASE"/>
    <property type="match status" value="1"/>
</dbReference>
<dbReference type="InterPro" id="IPR014710">
    <property type="entry name" value="RmlC-like_jellyroll"/>
</dbReference>
<reference evidence="10" key="1">
    <citation type="submission" date="2015-01" db="EMBL/GenBank/DDBJ databases">
        <title>Flavisolibacter sp./LCS9/ whole genome sequencing.</title>
        <authorList>
            <person name="Kim M.K."/>
            <person name="Srinivasan S."/>
            <person name="Lee J.-J."/>
        </authorList>
    </citation>
    <scope>NUCLEOTIDE SEQUENCE [LARGE SCALE GENOMIC DNA]</scope>
    <source>
        <strain evidence="10">LCS9</strain>
    </source>
</reference>
<dbReference type="PROSITE" id="PS50042">
    <property type="entry name" value="CNMP_BINDING_3"/>
    <property type="match status" value="1"/>
</dbReference>
<dbReference type="SUPFAM" id="SSF46785">
    <property type="entry name" value="Winged helix' DNA-binding domain"/>
    <property type="match status" value="1"/>
</dbReference>
<evidence type="ECO:0000256" key="1">
    <source>
        <dbReference type="ARBA" id="ARBA00022553"/>
    </source>
</evidence>
<name>A0A172TR74_9BACT</name>
<dbReference type="AlphaFoldDB" id="A0A172TR74"/>
<dbReference type="Gene3D" id="2.60.120.10">
    <property type="entry name" value="Jelly Rolls"/>
    <property type="match status" value="1"/>
</dbReference>
<dbReference type="CDD" id="cd00038">
    <property type="entry name" value="CAP_ED"/>
    <property type="match status" value="1"/>
</dbReference>
<evidence type="ECO:0000256" key="5">
    <source>
        <dbReference type="PROSITE-ProRule" id="PRU00169"/>
    </source>
</evidence>
<dbReference type="Gene3D" id="1.10.10.10">
    <property type="entry name" value="Winged helix-like DNA-binding domain superfamily/Winged helix DNA-binding domain"/>
    <property type="match status" value="1"/>
</dbReference>
<evidence type="ECO:0000259" key="7">
    <source>
        <dbReference type="PROSITE" id="PS50110"/>
    </source>
</evidence>
<organism evidence="9 10">
    <name type="scientific">Flavisolibacter tropicus</name>
    <dbReference type="NCBI Taxonomy" id="1492898"/>
    <lineage>
        <taxon>Bacteria</taxon>
        <taxon>Pseudomonadati</taxon>
        <taxon>Bacteroidota</taxon>
        <taxon>Chitinophagia</taxon>
        <taxon>Chitinophagales</taxon>
        <taxon>Chitinophagaceae</taxon>
        <taxon>Flavisolibacter</taxon>
    </lineage>
</organism>
<dbReference type="CDD" id="cd17574">
    <property type="entry name" value="REC_OmpR"/>
    <property type="match status" value="1"/>
</dbReference>
<sequence>MKKILVIEDNVPLLENTAELLELSNYHVLKAENGKKGVEVAVQEKPDLILCDIMMPEVDGYGVFHMLNKHSDLSHTPFIFLSAKSERSDFRMGMELGADDYITKPFTATELLNAIQKRLQKSDLVKQEIAEGIKGINQIHMHMSGEQALHEFIDGRGTSQYKKKQIIYFSGNHPHYLFYIQKGGVRTFKINDDGKEFITGLYKEGEFFGYVPLLEGVTYKETAQAVEETELIMLPKSEFEEIIYHNTEVTKTIIKLLSHNIAEKEQQLLDIAYNSLRKKVANALLVMKEKVSQQQPSGVPAIQLSRENMAALAGTATESFIRTLTDFRNEKLIDIKDGNVTILNEVKLKNMRN</sequence>
<dbReference type="GO" id="GO:0006355">
    <property type="term" value="P:regulation of DNA-templated transcription"/>
    <property type="evidence" value="ECO:0007669"/>
    <property type="project" value="InterPro"/>
</dbReference>
<evidence type="ECO:0000313" key="9">
    <source>
        <dbReference type="EMBL" id="ANE49575.1"/>
    </source>
</evidence>
<feature type="domain" description="HTH crp-type" evidence="8">
    <location>
        <begin position="274"/>
        <end position="346"/>
    </location>
</feature>
<dbReference type="SMART" id="SM00100">
    <property type="entry name" value="cNMP"/>
    <property type="match status" value="1"/>
</dbReference>
<dbReference type="Pfam" id="PF13545">
    <property type="entry name" value="HTH_Crp_2"/>
    <property type="match status" value="1"/>
</dbReference>
<accession>A0A172TR74</accession>
<dbReference type="InterPro" id="IPR018490">
    <property type="entry name" value="cNMP-bd_dom_sf"/>
</dbReference>
<evidence type="ECO:0000256" key="4">
    <source>
        <dbReference type="ARBA" id="ARBA00023163"/>
    </source>
</evidence>
<feature type="domain" description="Cyclic nucleotide-binding" evidence="6">
    <location>
        <begin position="146"/>
        <end position="260"/>
    </location>
</feature>
<dbReference type="SUPFAM" id="SSF52172">
    <property type="entry name" value="CheY-like"/>
    <property type="match status" value="1"/>
</dbReference>